<dbReference type="InterPro" id="IPR002156">
    <property type="entry name" value="RNaseH_domain"/>
</dbReference>
<evidence type="ECO:0000259" key="1">
    <source>
        <dbReference type="Pfam" id="PF13456"/>
    </source>
</evidence>
<organism evidence="2 3">
    <name type="scientific">Gossypium arboreum</name>
    <name type="common">Tree cotton</name>
    <name type="synonym">Gossypium nanking</name>
    <dbReference type="NCBI Taxonomy" id="29729"/>
    <lineage>
        <taxon>Eukaryota</taxon>
        <taxon>Viridiplantae</taxon>
        <taxon>Streptophyta</taxon>
        <taxon>Embryophyta</taxon>
        <taxon>Tracheophyta</taxon>
        <taxon>Spermatophyta</taxon>
        <taxon>Magnoliopsida</taxon>
        <taxon>eudicotyledons</taxon>
        <taxon>Gunneridae</taxon>
        <taxon>Pentapetalae</taxon>
        <taxon>rosids</taxon>
        <taxon>malvids</taxon>
        <taxon>Malvales</taxon>
        <taxon>Malvaceae</taxon>
        <taxon>Malvoideae</taxon>
        <taxon>Gossypium</taxon>
    </lineage>
</organism>
<dbReference type="EMBL" id="JARKNE010000011">
    <property type="protein sequence ID" value="KAK5785624.1"/>
    <property type="molecule type" value="Genomic_DNA"/>
</dbReference>
<evidence type="ECO:0000313" key="3">
    <source>
        <dbReference type="Proteomes" id="UP001358586"/>
    </source>
</evidence>
<gene>
    <name evidence="2" type="ORF">PVK06_040226</name>
</gene>
<proteinExistence type="predicted"/>
<comment type="caution">
    <text evidence="2">The sequence shown here is derived from an EMBL/GenBank/DDBJ whole genome shotgun (WGS) entry which is preliminary data.</text>
</comment>
<accession>A0ABR0N7P3</accession>
<dbReference type="SUPFAM" id="SSF56219">
    <property type="entry name" value="DNase I-like"/>
    <property type="match status" value="1"/>
</dbReference>
<reference evidence="2 3" key="1">
    <citation type="submission" date="2023-03" db="EMBL/GenBank/DDBJ databases">
        <title>WGS of Gossypium arboreum.</title>
        <authorList>
            <person name="Yu D."/>
        </authorList>
    </citation>
    <scope>NUCLEOTIDE SEQUENCE [LARGE SCALE GENOMIC DNA]</scope>
    <source>
        <tissue evidence="2">Leaf</tissue>
    </source>
</reference>
<feature type="domain" description="RNase H type-1" evidence="1">
    <location>
        <begin position="180"/>
        <end position="253"/>
    </location>
</feature>
<dbReference type="InterPro" id="IPR036691">
    <property type="entry name" value="Endo/exonu/phosph_ase_sf"/>
</dbReference>
<keyword evidence="3" id="KW-1185">Reference proteome</keyword>
<dbReference type="Proteomes" id="UP001358586">
    <property type="component" value="Chromosome 11"/>
</dbReference>
<sequence length="257" mass="29803">MNPLKPWKERNESEWLVVEMSDLQKLWRKTPRINQLALQGRAAECNEVMKAVYPCVGKILNHGKQRPWLVVGDFNKITSLFEKKGRRLRSEHQMAAFRNVLEECGLTNLGFDGRCNLAKHRLIKDVLCPLCNNPLKDANQLNQTCQLYLTRLFGLEETSWFMKDRKVPSKIFWDLYMDTYTSVAVVLARNNKGQIMRSYTYPYDGIQDAFVAEARAFERSLLFAAEMGFLKISVEGDSLTIIRKIKSKKKTNRSSDR</sequence>
<name>A0ABR0N7P3_GOSAR</name>
<evidence type="ECO:0000313" key="2">
    <source>
        <dbReference type="EMBL" id="KAK5785624.1"/>
    </source>
</evidence>
<dbReference type="Pfam" id="PF13456">
    <property type="entry name" value="RVT_3"/>
    <property type="match status" value="1"/>
</dbReference>
<protein>
    <recommendedName>
        <fullName evidence="1">RNase H type-1 domain-containing protein</fullName>
    </recommendedName>
</protein>